<evidence type="ECO:0000313" key="7">
    <source>
        <dbReference type="EMBL" id="EOX97190.1"/>
    </source>
</evidence>
<protein>
    <submittedName>
        <fullName evidence="7">Family of Uncharacterized protein function</fullName>
    </submittedName>
</protein>
<feature type="transmembrane region" description="Helical" evidence="6">
    <location>
        <begin position="200"/>
        <end position="222"/>
    </location>
</feature>
<dbReference type="PANTHER" id="PTHR46285:SF13">
    <property type="entry name" value="OS02G0167775 PROTEIN"/>
    <property type="match status" value="1"/>
</dbReference>
<keyword evidence="3 6" id="KW-0812">Transmembrane</keyword>
<keyword evidence="5 6" id="KW-0472">Membrane</keyword>
<accession>A0A061DX12</accession>
<evidence type="ECO:0000313" key="8">
    <source>
        <dbReference type="Proteomes" id="UP000026915"/>
    </source>
</evidence>
<evidence type="ECO:0000256" key="6">
    <source>
        <dbReference type="SAM" id="Phobius"/>
    </source>
</evidence>
<sequence length="319" mass="35770">MDVSSFSSTFERYKTLHTRETEPSMGTFVGHLVPGLALTFLGLWHTINNIRNYCLKGSTKFTVRFWYPFNGPLSRFKHLELIFILSFSLLAIFMQILDYPFLRFAFELDSFEHASMFLHLAIFAGFTLSAELTQSSEILSAVPGILVASVFGQELFLLHFHSADHVGLEGHYHWLLQLIVSVSLLAALAAMLLPTSFSTVLVLSISVVFQGCWFMNMGFMLWTPEFVPRGCIMQLAESSSDSMHGAVTCESHEADMRARALANLQFSWILSGILIFTGLTCLKFSKKCTLGAQSTEYEQLQVKGSDVPITIDSFKRADP</sequence>
<gene>
    <name evidence="7" type="ORF">TCM_006285</name>
</gene>
<proteinExistence type="inferred from homology"/>
<feature type="transmembrane region" description="Helical" evidence="6">
    <location>
        <begin position="28"/>
        <end position="47"/>
    </location>
</feature>
<feature type="transmembrane region" description="Helical" evidence="6">
    <location>
        <begin position="114"/>
        <end position="132"/>
    </location>
</feature>
<dbReference type="InterPro" id="IPR006904">
    <property type="entry name" value="DUF716"/>
</dbReference>
<evidence type="ECO:0000256" key="3">
    <source>
        <dbReference type="ARBA" id="ARBA00022692"/>
    </source>
</evidence>
<dbReference type="InParanoid" id="A0A061DX12"/>
<dbReference type="Gramene" id="EOX97190">
    <property type="protein sequence ID" value="EOX97190"/>
    <property type="gene ID" value="TCM_006285"/>
</dbReference>
<feature type="transmembrane region" description="Helical" evidence="6">
    <location>
        <begin position="81"/>
        <end position="102"/>
    </location>
</feature>
<feature type="transmembrane region" description="Helical" evidence="6">
    <location>
        <begin position="266"/>
        <end position="284"/>
    </location>
</feature>
<evidence type="ECO:0000256" key="1">
    <source>
        <dbReference type="ARBA" id="ARBA00004141"/>
    </source>
</evidence>
<feature type="transmembrane region" description="Helical" evidence="6">
    <location>
        <begin position="172"/>
        <end position="193"/>
    </location>
</feature>
<dbReference type="eggNOG" id="ENOG502QS1R">
    <property type="taxonomic scope" value="Eukaryota"/>
</dbReference>
<keyword evidence="8" id="KW-1185">Reference proteome</keyword>
<dbReference type="FunCoup" id="A0A061DX12">
    <property type="interactions" value="20"/>
</dbReference>
<dbReference type="Pfam" id="PF04819">
    <property type="entry name" value="DUF716"/>
    <property type="match status" value="1"/>
</dbReference>
<feature type="transmembrane region" description="Helical" evidence="6">
    <location>
        <begin position="139"/>
        <end position="160"/>
    </location>
</feature>
<dbReference type="Proteomes" id="UP000026915">
    <property type="component" value="Chromosome 2"/>
</dbReference>
<dbReference type="PANTHER" id="PTHR46285">
    <property type="entry name" value="PROTEINASE INHIBITOR I4, SERPIN (DUF716)-RELATED"/>
    <property type="match status" value="1"/>
</dbReference>
<dbReference type="EMBL" id="CM001880">
    <property type="protein sequence ID" value="EOX97190.1"/>
    <property type="molecule type" value="Genomic_DNA"/>
</dbReference>
<organism evidence="7 8">
    <name type="scientific">Theobroma cacao</name>
    <name type="common">Cacao</name>
    <name type="synonym">Cocoa</name>
    <dbReference type="NCBI Taxonomy" id="3641"/>
    <lineage>
        <taxon>Eukaryota</taxon>
        <taxon>Viridiplantae</taxon>
        <taxon>Streptophyta</taxon>
        <taxon>Embryophyta</taxon>
        <taxon>Tracheophyta</taxon>
        <taxon>Spermatophyta</taxon>
        <taxon>Magnoliopsida</taxon>
        <taxon>eudicotyledons</taxon>
        <taxon>Gunneridae</taxon>
        <taxon>Pentapetalae</taxon>
        <taxon>rosids</taxon>
        <taxon>malvids</taxon>
        <taxon>Malvales</taxon>
        <taxon>Malvaceae</taxon>
        <taxon>Byttnerioideae</taxon>
        <taxon>Theobroma</taxon>
    </lineage>
</organism>
<evidence type="ECO:0000256" key="5">
    <source>
        <dbReference type="ARBA" id="ARBA00023136"/>
    </source>
</evidence>
<dbReference type="GO" id="GO:0016020">
    <property type="term" value="C:membrane"/>
    <property type="evidence" value="ECO:0007669"/>
    <property type="project" value="UniProtKB-SubCell"/>
</dbReference>
<dbReference type="OMA" id="WHTINTI"/>
<dbReference type="HOGENOM" id="CLU_063151_2_0_1"/>
<comment type="similarity">
    <text evidence="2">Belongs to the TMEM45 family.</text>
</comment>
<evidence type="ECO:0000256" key="4">
    <source>
        <dbReference type="ARBA" id="ARBA00022989"/>
    </source>
</evidence>
<name>A0A061DX12_THECC</name>
<dbReference type="AlphaFoldDB" id="A0A061DX12"/>
<comment type="subcellular location">
    <subcellularLocation>
        <location evidence="1">Membrane</location>
        <topology evidence="1">Multi-pass membrane protein</topology>
    </subcellularLocation>
</comment>
<evidence type="ECO:0000256" key="2">
    <source>
        <dbReference type="ARBA" id="ARBA00006948"/>
    </source>
</evidence>
<reference evidence="7 8" key="1">
    <citation type="journal article" date="2013" name="Genome Biol.">
        <title>The genome sequence of the most widely cultivated cacao type and its use to identify candidate genes regulating pod color.</title>
        <authorList>
            <person name="Motamayor J.C."/>
            <person name="Mockaitis K."/>
            <person name="Schmutz J."/>
            <person name="Haiminen N."/>
            <person name="Iii D.L."/>
            <person name="Cornejo O."/>
            <person name="Findley S.D."/>
            <person name="Zheng P."/>
            <person name="Utro F."/>
            <person name="Royaert S."/>
            <person name="Saski C."/>
            <person name="Jenkins J."/>
            <person name="Podicheti R."/>
            <person name="Zhao M."/>
            <person name="Scheffler B.E."/>
            <person name="Stack J.C."/>
            <person name="Feltus F.A."/>
            <person name="Mustiga G.M."/>
            <person name="Amores F."/>
            <person name="Phillips W."/>
            <person name="Marelli J.P."/>
            <person name="May G.D."/>
            <person name="Shapiro H."/>
            <person name="Ma J."/>
            <person name="Bustamante C.D."/>
            <person name="Schnell R.J."/>
            <person name="Main D."/>
            <person name="Gilbert D."/>
            <person name="Parida L."/>
            <person name="Kuhn D.N."/>
        </authorList>
    </citation>
    <scope>NUCLEOTIDE SEQUENCE [LARGE SCALE GENOMIC DNA]</scope>
    <source>
        <strain evidence="8">cv. Matina 1-6</strain>
    </source>
</reference>
<keyword evidence="4 6" id="KW-1133">Transmembrane helix</keyword>